<dbReference type="Gene3D" id="3.90.215.10">
    <property type="entry name" value="Gamma Fibrinogen, chain A, domain 1"/>
    <property type="match status" value="1"/>
</dbReference>
<dbReference type="PANTHER" id="PTHR19143">
    <property type="entry name" value="FIBRINOGEN/TENASCIN/ANGIOPOEITIN"/>
    <property type="match status" value="1"/>
</dbReference>
<dbReference type="SUPFAM" id="SSF56496">
    <property type="entry name" value="Fibrinogen C-terminal domain-like"/>
    <property type="match status" value="1"/>
</dbReference>
<dbReference type="AlphaFoldDB" id="A0A819T4L0"/>
<evidence type="ECO:0000313" key="4">
    <source>
        <dbReference type="Proteomes" id="UP000663844"/>
    </source>
</evidence>
<proteinExistence type="predicted"/>
<dbReference type="InterPro" id="IPR050373">
    <property type="entry name" value="Fibrinogen_C-term_domain"/>
</dbReference>
<evidence type="ECO:0000256" key="1">
    <source>
        <dbReference type="ARBA" id="ARBA00023157"/>
    </source>
</evidence>
<dbReference type="SMART" id="SM00186">
    <property type="entry name" value="FBG"/>
    <property type="match status" value="1"/>
</dbReference>
<accession>A0A819T4L0</accession>
<dbReference type="PROSITE" id="PS51406">
    <property type="entry name" value="FIBRINOGEN_C_2"/>
    <property type="match status" value="1"/>
</dbReference>
<dbReference type="InterPro" id="IPR036056">
    <property type="entry name" value="Fibrinogen-like_C"/>
</dbReference>
<evidence type="ECO:0000259" key="2">
    <source>
        <dbReference type="PROSITE" id="PS51406"/>
    </source>
</evidence>
<dbReference type="CDD" id="cd00087">
    <property type="entry name" value="FReD"/>
    <property type="match status" value="1"/>
</dbReference>
<dbReference type="InterPro" id="IPR014716">
    <property type="entry name" value="Fibrinogen_a/b/g_C_1"/>
</dbReference>
<gene>
    <name evidence="3" type="ORF">OXD698_LOCUS33976</name>
</gene>
<dbReference type="FunFam" id="3.90.215.10:FF:000001">
    <property type="entry name" value="Tenascin isoform 1"/>
    <property type="match status" value="1"/>
</dbReference>
<evidence type="ECO:0000313" key="3">
    <source>
        <dbReference type="EMBL" id="CAF4075561.1"/>
    </source>
</evidence>
<keyword evidence="1" id="KW-1015">Disulfide bond</keyword>
<dbReference type="GO" id="GO:0005615">
    <property type="term" value="C:extracellular space"/>
    <property type="evidence" value="ECO:0007669"/>
    <property type="project" value="TreeGrafter"/>
</dbReference>
<dbReference type="Proteomes" id="UP000663844">
    <property type="component" value="Unassembled WGS sequence"/>
</dbReference>
<sequence>MNVIISLSRDIRAAPNPYDTNAQLTTSIRNNKSPPRRITAVDFDESETRRPIDCAAIYRKQEREDLDIISGVNKIYPEHSVPFKVFCDMETDGGGWTVIQRRGEFKPQVDFYRDWKDYKNGFGNGTGEFWLGNDKIYALTNQDKYDLRFDFEDYEGAKRFAVYSGFRIGDESTDYRMTFDAFIKGDAGDSLAGHNGMKFTTNDRDNDQSTRYGNCAQTYKGAWWYYDCHTVNPNGQRKNNNLGEGINWQTWHGWTYSLKKIEMKIRPSNFNL</sequence>
<dbReference type="NCBIfam" id="NF040941">
    <property type="entry name" value="GGGWT_bact"/>
    <property type="match status" value="1"/>
</dbReference>
<name>A0A819T4L0_9BILA</name>
<feature type="domain" description="Fibrinogen C-terminal" evidence="2">
    <location>
        <begin position="45"/>
        <end position="269"/>
    </location>
</feature>
<dbReference type="InterPro" id="IPR002181">
    <property type="entry name" value="Fibrinogen_a/b/g_C_dom"/>
</dbReference>
<dbReference type="EMBL" id="CAJOAZ010004799">
    <property type="protein sequence ID" value="CAF4075561.1"/>
    <property type="molecule type" value="Genomic_DNA"/>
</dbReference>
<protein>
    <recommendedName>
        <fullName evidence="2">Fibrinogen C-terminal domain-containing protein</fullName>
    </recommendedName>
</protein>
<reference evidence="3" key="1">
    <citation type="submission" date="2021-02" db="EMBL/GenBank/DDBJ databases">
        <authorList>
            <person name="Nowell W R."/>
        </authorList>
    </citation>
    <scope>NUCLEOTIDE SEQUENCE</scope>
</reference>
<organism evidence="3 4">
    <name type="scientific">Adineta steineri</name>
    <dbReference type="NCBI Taxonomy" id="433720"/>
    <lineage>
        <taxon>Eukaryota</taxon>
        <taxon>Metazoa</taxon>
        <taxon>Spiralia</taxon>
        <taxon>Gnathifera</taxon>
        <taxon>Rotifera</taxon>
        <taxon>Eurotatoria</taxon>
        <taxon>Bdelloidea</taxon>
        <taxon>Adinetida</taxon>
        <taxon>Adinetidae</taxon>
        <taxon>Adineta</taxon>
    </lineage>
</organism>
<dbReference type="Pfam" id="PF00147">
    <property type="entry name" value="Fibrinogen_C"/>
    <property type="match status" value="1"/>
</dbReference>
<dbReference type="PANTHER" id="PTHR19143:SF327">
    <property type="entry name" value="FI21813P1-RELATED"/>
    <property type="match status" value="1"/>
</dbReference>
<comment type="caution">
    <text evidence="3">The sequence shown here is derived from an EMBL/GenBank/DDBJ whole genome shotgun (WGS) entry which is preliminary data.</text>
</comment>